<keyword evidence="8" id="KW-1185">Reference proteome</keyword>
<feature type="compositionally biased region" description="Basic and acidic residues" evidence="5">
    <location>
        <begin position="44"/>
        <end position="53"/>
    </location>
</feature>
<name>A0A1M2VAG0_TRAPU</name>
<feature type="region of interest" description="Disordered" evidence="5">
    <location>
        <begin position="42"/>
        <end position="62"/>
    </location>
</feature>
<keyword evidence="3" id="KW-0862">Zinc</keyword>
<dbReference type="OrthoDB" id="6365676at2759"/>
<dbReference type="AlphaFoldDB" id="A0A1M2VAG0"/>
<dbReference type="InterPro" id="IPR013087">
    <property type="entry name" value="Znf_C2H2_type"/>
</dbReference>
<reference evidence="7 8" key="1">
    <citation type="submission" date="2016-10" db="EMBL/GenBank/DDBJ databases">
        <title>Genome sequence of the basidiomycete white-rot fungus Trametes pubescens.</title>
        <authorList>
            <person name="Makela M.R."/>
            <person name="Granchi Z."/>
            <person name="Peng M."/>
            <person name="De Vries R.P."/>
            <person name="Grigoriev I."/>
            <person name="Riley R."/>
            <person name="Hilden K."/>
        </authorList>
    </citation>
    <scope>NUCLEOTIDE SEQUENCE [LARGE SCALE GENOMIC DNA]</scope>
    <source>
        <strain evidence="7 8">FBCC735</strain>
    </source>
</reference>
<gene>
    <name evidence="7" type="ORF">TRAPUB_4832</name>
</gene>
<dbReference type="GO" id="GO:0000981">
    <property type="term" value="F:DNA-binding transcription factor activity, RNA polymerase II-specific"/>
    <property type="evidence" value="ECO:0007669"/>
    <property type="project" value="TreeGrafter"/>
</dbReference>
<dbReference type="Gene3D" id="3.30.160.60">
    <property type="entry name" value="Classic Zinc Finger"/>
    <property type="match status" value="1"/>
</dbReference>
<evidence type="ECO:0000313" key="7">
    <source>
        <dbReference type="EMBL" id="OJT04562.1"/>
    </source>
</evidence>
<dbReference type="OMA" id="HICPVET"/>
<organism evidence="7 8">
    <name type="scientific">Trametes pubescens</name>
    <name type="common">White-rot fungus</name>
    <dbReference type="NCBI Taxonomy" id="154538"/>
    <lineage>
        <taxon>Eukaryota</taxon>
        <taxon>Fungi</taxon>
        <taxon>Dikarya</taxon>
        <taxon>Basidiomycota</taxon>
        <taxon>Agaricomycotina</taxon>
        <taxon>Agaricomycetes</taxon>
        <taxon>Polyporales</taxon>
        <taxon>Polyporaceae</taxon>
        <taxon>Trametes</taxon>
    </lineage>
</organism>
<evidence type="ECO:0000313" key="8">
    <source>
        <dbReference type="Proteomes" id="UP000184267"/>
    </source>
</evidence>
<dbReference type="GO" id="GO:0008270">
    <property type="term" value="F:zinc ion binding"/>
    <property type="evidence" value="ECO:0007669"/>
    <property type="project" value="UniProtKB-KW"/>
</dbReference>
<feature type="region of interest" description="Disordered" evidence="5">
    <location>
        <begin position="342"/>
        <end position="363"/>
    </location>
</feature>
<dbReference type="GO" id="GO:0000978">
    <property type="term" value="F:RNA polymerase II cis-regulatory region sequence-specific DNA binding"/>
    <property type="evidence" value="ECO:0007669"/>
    <property type="project" value="TreeGrafter"/>
</dbReference>
<dbReference type="PANTHER" id="PTHR23235:SF60">
    <property type="entry name" value="STRIPE, ISOFORM D"/>
    <property type="match status" value="1"/>
</dbReference>
<evidence type="ECO:0000256" key="3">
    <source>
        <dbReference type="ARBA" id="ARBA00022833"/>
    </source>
</evidence>
<sequence length="363" mass="41236">MPEHCAPKYFDKEREELWNGPPILTESDKPISFVFRVPLPRRASPADDSRDASAEAAVVPRGLPERKYHEQPARTYRARRKHNPEHSCVDPADIITYQDKPWYNQHGQWFPLDDGQPEDTLRDTSTHRKQLAEAVPGLTKRTRGRFVPKAGATDDPRRKHICPVETCRKAFTKRDHVNRHIMTIHGNGPYDAPSPCDKPGCTYTGVRHDNLSTHTRKHTHYHEIFMCTPEDGFKGIHLQNPRTLDPLFIDVKPFKKLPFPVPSLSLWQAQEMRRREEGADGPLSEHDCIGRYFAAHPEEVESYLAEDPQDLEAQWQMPPAGKGFTPLNDSCLIGRFKLDIKREQDTNDAEGSGSNSGGDGGDP</sequence>
<dbReference type="EMBL" id="MNAD01001539">
    <property type="protein sequence ID" value="OJT04562.1"/>
    <property type="molecule type" value="Genomic_DNA"/>
</dbReference>
<accession>A0A1M2VAG0</accession>
<evidence type="ECO:0000256" key="2">
    <source>
        <dbReference type="ARBA" id="ARBA00022771"/>
    </source>
</evidence>
<evidence type="ECO:0000259" key="6">
    <source>
        <dbReference type="PROSITE" id="PS50157"/>
    </source>
</evidence>
<evidence type="ECO:0000256" key="4">
    <source>
        <dbReference type="PROSITE-ProRule" id="PRU00042"/>
    </source>
</evidence>
<dbReference type="PROSITE" id="PS50157">
    <property type="entry name" value="ZINC_FINGER_C2H2_2"/>
    <property type="match status" value="1"/>
</dbReference>
<dbReference type="SMART" id="SM00355">
    <property type="entry name" value="ZnF_C2H2"/>
    <property type="match status" value="2"/>
</dbReference>
<dbReference type="Proteomes" id="UP000184267">
    <property type="component" value="Unassembled WGS sequence"/>
</dbReference>
<proteinExistence type="predicted"/>
<dbReference type="STRING" id="154538.A0A1M2VAG0"/>
<keyword evidence="2 4" id="KW-0863">Zinc-finger</keyword>
<dbReference type="PANTHER" id="PTHR23235">
    <property type="entry name" value="KRUEPPEL-LIKE TRANSCRIPTION FACTOR"/>
    <property type="match status" value="1"/>
</dbReference>
<protein>
    <recommendedName>
        <fullName evidence="6">C2H2-type domain-containing protein</fullName>
    </recommendedName>
</protein>
<keyword evidence="1" id="KW-0479">Metal-binding</keyword>
<comment type="caution">
    <text evidence="7">The sequence shown here is derived from an EMBL/GenBank/DDBJ whole genome shotgun (WGS) entry which is preliminary data.</text>
</comment>
<dbReference type="PROSITE" id="PS00028">
    <property type="entry name" value="ZINC_FINGER_C2H2_1"/>
    <property type="match status" value="1"/>
</dbReference>
<feature type="domain" description="C2H2-type" evidence="6">
    <location>
        <begin position="160"/>
        <end position="185"/>
    </location>
</feature>
<evidence type="ECO:0000256" key="1">
    <source>
        <dbReference type="ARBA" id="ARBA00022723"/>
    </source>
</evidence>
<evidence type="ECO:0000256" key="5">
    <source>
        <dbReference type="SAM" id="MobiDB-lite"/>
    </source>
</evidence>
<feature type="compositionally biased region" description="Gly residues" evidence="5">
    <location>
        <begin position="354"/>
        <end position="363"/>
    </location>
</feature>